<evidence type="ECO:0000256" key="1">
    <source>
        <dbReference type="SAM" id="MobiDB-lite"/>
    </source>
</evidence>
<reference evidence="3" key="1">
    <citation type="submission" date="2023-07" db="EMBL/GenBank/DDBJ databases">
        <authorList>
            <consortium name="CYATHOMIX"/>
        </authorList>
    </citation>
    <scope>NUCLEOTIDE SEQUENCE</scope>
    <source>
        <strain evidence="3">N/A</strain>
    </source>
</reference>
<feature type="region of interest" description="Disordered" evidence="1">
    <location>
        <begin position="1254"/>
        <end position="1334"/>
    </location>
</feature>
<feature type="region of interest" description="Disordered" evidence="1">
    <location>
        <begin position="1023"/>
        <end position="1076"/>
    </location>
</feature>
<gene>
    <name evidence="3" type="ORF">CYNAS_LOCUS3320</name>
</gene>
<feature type="compositionally biased region" description="Basic and acidic residues" evidence="1">
    <location>
        <begin position="1023"/>
        <end position="1032"/>
    </location>
</feature>
<organism evidence="3 4">
    <name type="scientific">Cylicocyclus nassatus</name>
    <name type="common">Nematode worm</name>
    <dbReference type="NCBI Taxonomy" id="53992"/>
    <lineage>
        <taxon>Eukaryota</taxon>
        <taxon>Metazoa</taxon>
        <taxon>Ecdysozoa</taxon>
        <taxon>Nematoda</taxon>
        <taxon>Chromadorea</taxon>
        <taxon>Rhabditida</taxon>
        <taxon>Rhabditina</taxon>
        <taxon>Rhabditomorpha</taxon>
        <taxon>Strongyloidea</taxon>
        <taxon>Strongylidae</taxon>
        <taxon>Cylicocyclus</taxon>
    </lineage>
</organism>
<evidence type="ECO:0000313" key="3">
    <source>
        <dbReference type="EMBL" id="CAJ0591337.1"/>
    </source>
</evidence>
<feature type="region of interest" description="Disordered" evidence="1">
    <location>
        <begin position="1429"/>
        <end position="1464"/>
    </location>
</feature>
<feature type="region of interest" description="Disordered" evidence="1">
    <location>
        <begin position="297"/>
        <end position="320"/>
    </location>
</feature>
<dbReference type="PROSITE" id="PS00028">
    <property type="entry name" value="ZINC_FINGER_C2H2_1"/>
    <property type="match status" value="2"/>
</dbReference>
<feature type="compositionally biased region" description="Polar residues" evidence="1">
    <location>
        <begin position="305"/>
        <end position="320"/>
    </location>
</feature>
<dbReference type="InterPro" id="IPR013087">
    <property type="entry name" value="Znf_C2H2_type"/>
</dbReference>
<dbReference type="Proteomes" id="UP001176961">
    <property type="component" value="Unassembled WGS sequence"/>
</dbReference>
<dbReference type="EMBL" id="CATQJL010000001">
    <property type="protein sequence ID" value="CAJ0591337.1"/>
    <property type="molecule type" value="Genomic_DNA"/>
</dbReference>
<feature type="compositionally biased region" description="Polar residues" evidence="1">
    <location>
        <begin position="1050"/>
        <end position="1073"/>
    </location>
</feature>
<feature type="domain" description="C2H2-type" evidence="2">
    <location>
        <begin position="1830"/>
        <end position="1851"/>
    </location>
</feature>
<feature type="compositionally biased region" description="Polar residues" evidence="1">
    <location>
        <begin position="1429"/>
        <end position="1444"/>
    </location>
</feature>
<sequence>MNEPKMVKQLSPSELSTLWLLHDRHTTRHAVEKAIELGLPLWPEAVHLARACHRSNMDLAGGAYYVVGSDFVDNEDSSQYDYHELGRYPDAYVSKSARLTSEQIRSGNGSRSARDLNTFNLLYPASRDKLLGPLSRGTDARERFEDDKNKHIQLLLGGVSTTELENFQSERASLEICEISDDETVSDRSSLDPCKTPESEEADAPSASCNAQESTDAAIPVLDNKKSEEETCLPSSKPSEKSKPKDISKEEKIRRDIASFEAQLASCCEVPSTTTIRSFAPLMGREEFERRLRAEFEAKKEQERSSQNTSSQCGDSEVENLQTSGTEIDEAVSQLAPDSEMNEVISKLMKEDVAAEFTDARTTTKFKRHYVEPFDGDSVAGSELSDTNIDVNILYEISELRREEGASSPSNYSIDSDEMTPPDVCIWHPQSWTYNIDLITYFRATSPFQEVSRVVFPREHVALTVQAPKFEEVNKDFEFARKFPHCAAFTRRKGARYVQNSLTVPATRTENINSNMNIVADILEDEDGVICDLVMEDEDSITLTCRETVTRYTFADCAFTDQNWEHGFCLVEHVGSQRLRVFLETKAAKVENCFLDCNVPNNKLENFNCSEVREDRCSYTTSLKTKASTVENCAVQCEAVDVKIVTESCHLKLADRVVENIALSVKAPTHTAIVKEVSLESDPLCESSLTSVRDCLQEVASISCREPENRRLDVPWEVAKNKYSTATSETILPAVSSERVALTSSVPSLREVKQYFKFFVDEVGNSTKSTWIDKNLRTARYHCRAHSAHETRRSRANATTTRKRADSLHEVLRLLESGAMPSQYIEASPPRPLLSRISTTATQFQGLRELKGSETWEAAALQQSDVSDSTKVASDLNTQLEVPTIPRSECSGLSDSPDRLVICDDEDLVVKEPLGIVEDVHVPSSAADILPESLVPLPETTSVPLVETTLVPPLVETTLAPLLAEAESRPETVPEPVKRSIRKKSVTSSATVTTRKRSVKEQNAEVVHTTPERGRKLEHLVKSEKRVSEIHKKPATSAPKPVRRNKSVIHESSSLALEKPSTSLDATPTSVRKASQARHAKVKEVKLHKLEIAPTTMSLPCTSSSAELSTSKPKTTKKRSPIIKSQKSVFTTVLSTPTRKLGVEIRFPLKIAEKVSFACCAPLLRDPRRLELFTDTGLDLLAEVAVSAASPLSLKNLEVSHKEPQSTLELQKEQRKERVVPEIIPFEFETPLEPEAIEEEFIIYDEVQPDGSSLLPEKNLTVGKGRKSARTPSTDATRTERKRKINAVPDIEPAETPKRRRTRPVVERAHTSPVIKGGAKTAASRTRGKRKPATPVEDLNDLVISVEEPPRPLEIREVHEDVQPRKSKRRKTGEPVTSQLAAVDVEKTTLRRRRTIAAEKPSSRKGRASDTSVVLKNILDVTSTLKRSTLAASSNSGTSTSLPQSEPRLLNTAKSPSAEAPSGEGDIIFVKSGLSRRRSRSPTPPILVVDDEITASFVPIKLDNNRSAETTLPDCNREDVSSRFSSSDIAEMLDALALDIIIGEASALSAVNLATFAQFVLNLFDPVMPYFAPLEDIEPSTLPANFTTIFELATPLQYRHRLDYNSFNSMLLNRLPENGLLALTLDSHHVSMLKITKFVDTVKEAVVEICEELRNRRTLSKAEIKKEIDLSGEVQVIITSRYVETMMKMADVCGQARDVPLPVIADRFHLLLCGWQCFLQQGGVLRVRLQLCPGRSHPAIVDITTAWLDKIDTILSRAQATKSMRTSAFAVSLAQEKTIVSKVWHQMASHTSASCEDGSFIYCEECKLYFRNEDTDFIHKRVFHQKSRECEECYDMFHTLLGLDLHMVGSHKRNFAADL</sequence>
<comment type="caution">
    <text evidence="3">The sequence shown here is derived from an EMBL/GenBank/DDBJ whole genome shotgun (WGS) entry which is preliminary data.</text>
</comment>
<feature type="compositionally biased region" description="Basic and acidic residues" evidence="1">
    <location>
        <begin position="238"/>
        <end position="249"/>
    </location>
</feature>
<keyword evidence="4" id="KW-1185">Reference proteome</keyword>
<feature type="region of interest" description="Disordered" evidence="1">
    <location>
        <begin position="182"/>
        <end position="249"/>
    </location>
</feature>
<proteinExistence type="predicted"/>
<feature type="region of interest" description="Disordered" evidence="1">
    <location>
        <begin position="1101"/>
        <end position="1121"/>
    </location>
</feature>
<evidence type="ECO:0000259" key="2">
    <source>
        <dbReference type="PROSITE" id="PS00028"/>
    </source>
</evidence>
<feature type="region of interest" description="Disordered" evidence="1">
    <location>
        <begin position="966"/>
        <end position="1011"/>
    </location>
</feature>
<accession>A0AA36GEF9</accession>
<feature type="compositionally biased region" description="Basic and acidic residues" evidence="1">
    <location>
        <begin position="185"/>
        <end position="198"/>
    </location>
</feature>
<evidence type="ECO:0000313" key="4">
    <source>
        <dbReference type="Proteomes" id="UP001176961"/>
    </source>
</evidence>
<feature type="compositionally biased region" description="Basic and acidic residues" evidence="1">
    <location>
        <begin position="966"/>
        <end position="978"/>
    </location>
</feature>
<feature type="domain" description="C2H2-type" evidence="2">
    <location>
        <begin position="1803"/>
        <end position="1824"/>
    </location>
</feature>
<protein>
    <recommendedName>
        <fullName evidence="2">C2H2-type domain-containing protein</fullName>
    </recommendedName>
</protein>
<name>A0AA36GEF9_CYLNA</name>